<sequence>MTAPPRLAGGLWTGVGYDAELARDGAEALGDAVAAFVVGDGRIRLLADGLVAALRAAGGCERVAHGVAEVAAATVECHADELLEYVNQALAGGGGGGGGGGVEGGGVAGGADGGNVALTLVDVLDACLTSGSEGAFLAAVAGWGALSAALPSVHSQPSAADAPVTARLCGDRLPVAVRTMVGRVALPGDPAATAAVLGDELAAGEHSHRREVIGDVLLLAASSLSLDRFISLLSPALDALDAAAAGVAAAAARTDEGRPAAAAAAAAAASTALCAWEAALFAMAAAADAGTCTSARALDEAVLWAFSPATDPSSWRASSPAQWAGGGGGAPMPPAASSGDMARDLRLLTAAAKETGDVAVARALLRAHSDTIAGLAASYAADGAVAAALGDLLVACVAPELADEEGDRDSATGVAPGSAAGGGGVDGVAVFASRPDAGGWGTSGELLGAAASLLRHALQDGGDGGAGATAVAPHLADVATVGLGSLAAVAGGGVADAGIGRAVGSKSDHPTGHATTEASNDALSALSKRLATRSASFGGQALPADW</sequence>
<gene>
    <name evidence="1" type="ORF">I4F81_010535</name>
</gene>
<dbReference type="Proteomes" id="UP000798662">
    <property type="component" value="Chromosome 3"/>
</dbReference>
<comment type="caution">
    <text evidence="1">The sequence shown here is derived from an EMBL/GenBank/DDBJ whole genome shotgun (WGS) entry which is preliminary data.</text>
</comment>
<proteinExistence type="predicted"/>
<name>A0ACC3CDY5_PYRYE</name>
<organism evidence="1 2">
    <name type="scientific">Pyropia yezoensis</name>
    <name type="common">Susabi-nori</name>
    <name type="synonym">Porphyra yezoensis</name>
    <dbReference type="NCBI Taxonomy" id="2788"/>
    <lineage>
        <taxon>Eukaryota</taxon>
        <taxon>Rhodophyta</taxon>
        <taxon>Bangiophyceae</taxon>
        <taxon>Bangiales</taxon>
        <taxon>Bangiaceae</taxon>
        <taxon>Pyropia</taxon>
    </lineage>
</organism>
<accession>A0ACC3CDY5</accession>
<evidence type="ECO:0000313" key="2">
    <source>
        <dbReference type="Proteomes" id="UP000798662"/>
    </source>
</evidence>
<reference evidence="1" key="1">
    <citation type="submission" date="2019-11" db="EMBL/GenBank/DDBJ databases">
        <title>Nori genome reveals adaptations in red seaweeds to the harsh intertidal environment.</title>
        <authorList>
            <person name="Wang D."/>
            <person name="Mao Y."/>
        </authorList>
    </citation>
    <scope>NUCLEOTIDE SEQUENCE</scope>
    <source>
        <tissue evidence="1">Gametophyte</tissue>
    </source>
</reference>
<keyword evidence="2" id="KW-1185">Reference proteome</keyword>
<protein>
    <submittedName>
        <fullName evidence="1">Uncharacterized protein</fullName>
    </submittedName>
</protein>
<dbReference type="EMBL" id="CM020620">
    <property type="protein sequence ID" value="KAK1868038.1"/>
    <property type="molecule type" value="Genomic_DNA"/>
</dbReference>
<evidence type="ECO:0000313" key="1">
    <source>
        <dbReference type="EMBL" id="KAK1868038.1"/>
    </source>
</evidence>